<comment type="caution">
    <text evidence="2">The sequence shown here is derived from an EMBL/GenBank/DDBJ whole genome shotgun (WGS) entry which is preliminary data.</text>
</comment>
<dbReference type="EMBL" id="CAJFDH010000005">
    <property type="protein sequence ID" value="CAD5226503.1"/>
    <property type="molecule type" value="Genomic_DNA"/>
</dbReference>
<reference evidence="2" key="1">
    <citation type="submission" date="2020-09" db="EMBL/GenBank/DDBJ databases">
        <authorList>
            <person name="Kikuchi T."/>
        </authorList>
    </citation>
    <scope>NUCLEOTIDE SEQUENCE</scope>
    <source>
        <strain evidence="2">SH1</strain>
    </source>
</reference>
<evidence type="ECO:0008006" key="4">
    <source>
        <dbReference type="Google" id="ProtNLM"/>
    </source>
</evidence>
<name>A0A811LEB4_9BILA</name>
<dbReference type="OrthoDB" id="6278121at2759"/>
<gene>
    <name evidence="2" type="ORF">BOKJ2_LOCUS12105</name>
</gene>
<organism evidence="2 3">
    <name type="scientific">Bursaphelenchus okinawaensis</name>
    <dbReference type="NCBI Taxonomy" id="465554"/>
    <lineage>
        <taxon>Eukaryota</taxon>
        <taxon>Metazoa</taxon>
        <taxon>Ecdysozoa</taxon>
        <taxon>Nematoda</taxon>
        <taxon>Chromadorea</taxon>
        <taxon>Rhabditida</taxon>
        <taxon>Tylenchina</taxon>
        <taxon>Tylenchomorpha</taxon>
        <taxon>Aphelenchoidea</taxon>
        <taxon>Aphelenchoididae</taxon>
        <taxon>Bursaphelenchus</taxon>
    </lineage>
</organism>
<feature type="signal peptide" evidence="1">
    <location>
        <begin position="1"/>
        <end position="19"/>
    </location>
</feature>
<dbReference type="EMBL" id="CAJFCW020000005">
    <property type="protein sequence ID" value="CAG9122263.1"/>
    <property type="molecule type" value="Genomic_DNA"/>
</dbReference>
<protein>
    <recommendedName>
        <fullName evidence="4">UPAR/Ly6 domain-containing protein</fullName>
    </recommendedName>
</protein>
<proteinExistence type="predicted"/>
<evidence type="ECO:0000313" key="2">
    <source>
        <dbReference type="EMBL" id="CAD5226503.1"/>
    </source>
</evidence>
<dbReference type="Proteomes" id="UP000783686">
    <property type="component" value="Unassembled WGS sequence"/>
</dbReference>
<keyword evidence="1" id="KW-0732">Signal</keyword>
<accession>A0A811LEB4</accession>
<keyword evidence="3" id="KW-1185">Reference proteome</keyword>
<dbReference type="AlphaFoldDB" id="A0A811LEB4"/>
<feature type="chain" id="PRO_5035682030" description="UPAR/Ly6 domain-containing protein" evidence="1">
    <location>
        <begin position="20"/>
        <end position="250"/>
    </location>
</feature>
<dbReference type="Proteomes" id="UP000614601">
    <property type="component" value="Unassembled WGS sequence"/>
</dbReference>
<sequence length="250" mass="28018">MQHITVCIFFTICVLRAHSFECVTCNANVGDNDADDCFETVEKCEEGVESCSMVTYVSKSDNKLHIRKFCTSPGTPIYQYLLFFPGSALCQNIETGRDLEFPKNINKDLLSEEIFPPSAVPEDLEHVLPLVENESNVPEEVELQSENTTFPEPPTKLLRDEKRKLFGPPSIRPDETALLTRAKRVRREAGPPAPPTEQRSSLLCVCSTERCNSGSAETVLSRSMFSNLPFTMNTVRLPIDDATLQNVARR</sequence>
<evidence type="ECO:0000256" key="1">
    <source>
        <dbReference type="SAM" id="SignalP"/>
    </source>
</evidence>
<evidence type="ECO:0000313" key="3">
    <source>
        <dbReference type="Proteomes" id="UP000614601"/>
    </source>
</evidence>